<sequence>MLTPHYRELFGEPGSCLDPPSLAPGSSSAPGSSGPETIPETQSSQRVSRSPSSSAPSVPHVPPLMAPSTMPPPTALPLHAEIHPDLMVPPSAPYSQYTVEDLLGQPGREGLPVIDPDQLNGTLWFGVDGCLASDVNDTIKGYFSMPHPNWKKTPIYVRKTWFKIYVGKEMGQLPSLLQLYERTHKNKAGQFLDGKSEQIFNDLVARVDDRQTQLTQQSTDGLPVTLSTLEVDRIYEEVVLKKKGRTLGIGSVNDVPRATLSYGQRRDEEVTELRNELALTKAAFTSRMGGVEGFMDVITATNPEWESMLKNIRKQHPIPGESSGTHNEADVARRSEEFYQAMNDH</sequence>
<feature type="compositionally biased region" description="Low complexity" evidence="1">
    <location>
        <begin position="19"/>
        <end position="35"/>
    </location>
</feature>
<evidence type="ECO:0000313" key="3">
    <source>
        <dbReference type="Proteomes" id="UP000032141"/>
    </source>
</evidence>
<feature type="compositionally biased region" description="Pro residues" evidence="1">
    <location>
        <begin position="59"/>
        <end position="75"/>
    </location>
</feature>
<dbReference type="Pfam" id="PF03004">
    <property type="entry name" value="Transposase_24"/>
    <property type="match status" value="1"/>
</dbReference>
<dbReference type="Gramene" id="Bo3g167260.1">
    <property type="protein sequence ID" value="Bo3g167260.1"/>
    <property type="gene ID" value="Bo3g167260"/>
</dbReference>
<evidence type="ECO:0000313" key="2">
    <source>
        <dbReference type="EnsemblPlants" id="Bo3g167260.1"/>
    </source>
</evidence>
<organism evidence="2 3">
    <name type="scientific">Brassica oleracea var. oleracea</name>
    <dbReference type="NCBI Taxonomy" id="109376"/>
    <lineage>
        <taxon>Eukaryota</taxon>
        <taxon>Viridiplantae</taxon>
        <taxon>Streptophyta</taxon>
        <taxon>Embryophyta</taxon>
        <taxon>Tracheophyta</taxon>
        <taxon>Spermatophyta</taxon>
        <taxon>Magnoliopsida</taxon>
        <taxon>eudicotyledons</taxon>
        <taxon>Gunneridae</taxon>
        <taxon>Pentapetalae</taxon>
        <taxon>rosids</taxon>
        <taxon>malvids</taxon>
        <taxon>Brassicales</taxon>
        <taxon>Brassicaceae</taxon>
        <taxon>Brassiceae</taxon>
        <taxon>Brassica</taxon>
    </lineage>
</organism>
<feature type="compositionally biased region" description="Low complexity" evidence="1">
    <location>
        <begin position="42"/>
        <end position="58"/>
    </location>
</feature>
<name>A0A0D3BL81_BRAOL</name>
<proteinExistence type="predicted"/>
<feature type="region of interest" description="Disordered" evidence="1">
    <location>
        <begin position="1"/>
        <end position="77"/>
    </location>
</feature>
<protein>
    <submittedName>
        <fullName evidence="2">Uncharacterized protein</fullName>
    </submittedName>
</protein>
<dbReference type="Proteomes" id="UP000032141">
    <property type="component" value="Chromosome C3"/>
</dbReference>
<accession>A0A0D3BL81</accession>
<dbReference type="HOGENOM" id="CLU_033858_0_1_1"/>
<dbReference type="InterPro" id="IPR004252">
    <property type="entry name" value="Probable_transposase_24"/>
</dbReference>
<feature type="compositionally biased region" description="Basic and acidic residues" evidence="1">
    <location>
        <begin position="1"/>
        <end position="10"/>
    </location>
</feature>
<reference evidence="2 3" key="1">
    <citation type="journal article" date="2014" name="Genome Biol.">
        <title>Transcriptome and methylome profiling reveals relics of genome dominance in the mesopolyploid Brassica oleracea.</title>
        <authorList>
            <person name="Parkin I.A."/>
            <person name="Koh C."/>
            <person name="Tang H."/>
            <person name="Robinson S.J."/>
            <person name="Kagale S."/>
            <person name="Clarke W.E."/>
            <person name="Town C.D."/>
            <person name="Nixon J."/>
            <person name="Krishnakumar V."/>
            <person name="Bidwell S.L."/>
            <person name="Denoeud F."/>
            <person name="Belcram H."/>
            <person name="Links M.G."/>
            <person name="Just J."/>
            <person name="Clarke C."/>
            <person name="Bender T."/>
            <person name="Huebert T."/>
            <person name="Mason A.S."/>
            <person name="Pires J.C."/>
            <person name="Barker G."/>
            <person name="Moore J."/>
            <person name="Walley P.G."/>
            <person name="Manoli S."/>
            <person name="Batley J."/>
            <person name="Edwards D."/>
            <person name="Nelson M.N."/>
            <person name="Wang X."/>
            <person name="Paterson A.H."/>
            <person name="King G."/>
            <person name="Bancroft I."/>
            <person name="Chalhoub B."/>
            <person name="Sharpe A.G."/>
        </authorList>
    </citation>
    <scope>NUCLEOTIDE SEQUENCE</scope>
    <source>
        <strain evidence="2 3">cv. TO1000</strain>
    </source>
</reference>
<dbReference type="EnsemblPlants" id="Bo3g167260.1">
    <property type="protein sequence ID" value="Bo3g167260.1"/>
    <property type="gene ID" value="Bo3g167260"/>
</dbReference>
<dbReference type="OMA" id="NIRKQHP"/>
<reference evidence="2" key="2">
    <citation type="submission" date="2015-03" db="UniProtKB">
        <authorList>
            <consortium name="EnsemblPlants"/>
        </authorList>
    </citation>
    <scope>IDENTIFICATION</scope>
</reference>
<evidence type="ECO:0000256" key="1">
    <source>
        <dbReference type="SAM" id="MobiDB-lite"/>
    </source>
</evidence>
<dbReference type="AlphaFoldDB" id="A0A0D3BL81"/>
<keyword evidence="3" id="KW-1185">Reference proteome</keyword>